<dbReference type="AlphaFoldDB" id="A0A5J4YVN5"/>
<name>A0A5J4YVN5_PORPP</name>
<gene>
    <name evidence="1" type="ORF">FVE85_1716</name>
</gene>
<sequence>MISFALPFSDGVFIDAVNVFGRLAEQAPVDFTSTYRRSTQRADFALWLPCRFSRRLMVLDPHWRDVLFADSVKGRNGSRSIDLQQFQERIRSATFMYPMDANTGRAVRLPEGFSSVAMWGSNGDINGSLQRLAKRARDADGQVEPVDTLLRDVQAWFQARQIGTQFLERAFEVLGSDLTTNTLSRDSVEITILQLARAVDPDPSDAVLDWTTWVHALTQ</sequence>
<evidence type="ECO:0000313" key="1">
    <source>
        <dbReference type="EMBL" id="KAA8495561.1"/>
    </source>
</evidence>
<reference evidence="2" key="1">
    <citation type="journal article" date="2019" name="Nat. Commun.">
        <title>Expansion of phycobilisome linker gene families in mesophilic red algae.</title>
        <authorList>
            <person name="Lee J."/>
            <person name="Kim D."/>
            <person name="Bhattacharya D."/>
            <person name="Yoon H.S."/>
        </authorList>
    </citation>
    <scope>NUCLEOTIDE SEQUENCE [LARGE SCALE GENOMIC DNA]</scope>
    <source>
        <strain evidence="2">CCMP 1328</strain>
    </source>
</reference>
<accession>A0A5J4YVN5</accession>
<keyword evidence="2" id="KW-1185">Reference proteome</keyword>
<evidence type="ECO:0000313" key="2">
    <source>
        <dbReference type="Proteomes" id="UP000324585"/>
    </source>
</evidence>
<dbReference type="Proteomes" id="UP000324585">
    <property type="component" value="Unassembled WGS sequence"/>
</dbReference>
<dbReference type="EMBL" id="VRMN01000003">
    <property type="protein sequence ID" value="KAA8495561.1"/>
    <property type="molecule type" value="Genomic_DNA"/>
</dbReference>
<organism evidence="1 2">
    <name type="scientific">Porphyridium purpureum</name>
    <name type="common">Red alga</name>
    <name type="synonym">Porphyridium cruentum</name>
    <dbReference type="NCBI Taxonomy" id="35688"/>
    <lineage>
        <taxon>Eukaryota</taxon>
        <taxon>Rhodophyta</taxon>
        <taxon>Bangiophyceae</taxon>
        <taxon>Porphyridiales</taxon>
        <taxon>Porphyridiaceae</taxon>
        <taxon>Porphyridium</taxon>
    </lineage>
</organism>
<comment type="caution">
    <text evidence="1">The sequence shown here is derived from an EMBL/GenBank/DDBJ whole genome shotgun (WGS) entry which is preliminary data.</text>
</comment>
<proteinExistence type="predicted"/>
<protein>
    <submittedName>
        <fullName evidence="1">Uncharacterized protein</fullName>
    </submittedName>
</protein>